<organism evidence="2 3">
    <name type="scientific">Aspergillus minisclerotigenes</name>
    <dbReference type="NCBI Taxonomy" id="656917"/>
    <lineage>
        <taxon>Eukaryota</taxon>
        <taxon>Fungi</taxon>
        <taxon>Dikarya</taxon>
        <taxon>Ascomycota</taxon>
        <taxon>Pezizomycotina</taxon>
        <taxon>Eurotiomycetes</taxon>
        <taxon>Eurotiomycetidae</taxon>
        <taxon>Eurotiales</taxon>
        <taxon>Aspergillaceae</taxon>
        <taxon>Aspergillus</taxon>
        <taxon>Aspergillus subgen. Circumdati</taxon>
    </lineage>
</organism>
<name>A0A5N6J398_9EURO</name>
<evidence type="ECO:0000313" key="2">
    <source>
        <dbReference type="EMBL" id="KAB8272143.1"/>
    </source>
</evidence>
<sequence length="320" mass="36076">MIASQALRFLGRPAEAEAYCLRLRSRGGLWSDEEVVEYGLALFEQEKDEEALSCLCGYPEIEQLAVLLCSLGQHEENIKTYNFASVAERPNLARWLATSHAALGNWPDAELLARVGFAGNPEDQELLSLVETALANENAGTANLSWEFVRAYAEYHGARKVLPFYEEHFSRAADAGYLLFMGERLIGWSVFEVGAPVVPLGTMRDIVDGAAFLRPAANKAFLGHRSEVRRERLGHHLKTLDSHPDRYNRALKEAIKEQNKDDKERRKIEDSLEKTREKAELQRLRHTLPANYPQMTTLSENATTAHNNERFFVYGSGRPG</sequence>
<protein>
    <submittedName>
        <fullName evidence="2">Uncharacterized protein</fullName>
    </submittedName>
</protein>
<dbReference type="Proteomes" id="UP000326289">
    <property type="component" value="Unassembled WGS sequence"/>
</dbReference>
<keyword evidence="3" id="KW-1185">Reference proteome</keyword>
<dbReference type="AlphaFoldDB" id="A0A5N6J398"/>
<dbReference type="EMBL" id="ML732808">
    <property type="protein sequence ID" value="KAB8272143.1"/>
    <property type="molecule type" value="Genomic_DNA"/>
</dbReference>
<accession>A0A5N6J398</accession>
<feature type="region of interest" description="Disordered" evidence="1">
    <location>
        <begin position="257"/>
        <end position="277"/>
    </location>
</feature>
<proteinExistence type="predicted"/>
<dbReference type="SUPFAM" id="SSF48452">
    <property type="entry name" value="TPR-like"/>
    <property type="match status" value="1"/>
</dbReference>
<evidence type="ECO:0000313" key="3">
    <source>
        <dbReference type="Proteomes" id="UP000326289"/>
    </source>
</evidence>
<dbReference type="InterPro" id="IPR011990">
    <property type="entry name" value="TPR-like_helical_dom_sf"/>
</dbReference>
<evidence type="ECO:0000256" key="1">
    <source>
        <dbReference type="SAM" id="MobiDB-lite"/>
    </source>
</evidence>
<reference evidence="2 3" key="1">
    <citation type="submission" date="2019-04" db="EMBL/GenBank/DDBJ databases">
        <title>Fungal friends and foes A comparative genomics study of 23 Aspergillus species from section Flavi.</title>
        <authorList>
            <consortium name="DOE Joint Genome Institute"/>
            <person name="Kjaerbolling I."/>
            <person name="Vesth T.C."/>
            <person name="Frisvad J.C."/>
            <person name="Nybo J.L."/>
            <person name="Theobald S."/>
            <person name="Kildgaard S."/>
            <person name="Petersen T.I."/>
            <person name="Kuo A."/>
            <person name="Sato A."/>
            <person name="Lyhne E.K."/>
            <person name="Kogle M.E."/>
            <person name="Wiebenga A."/>
            <person name="Kun R.S."/>
            <person name="Lubbers R.J."/>
            <person name="Makela M.R."/>
            <person name="Barry K."/>
            <person name="Chovatia M."/>
            <person name="Clum A."/>
            <person name="Daum C."/>
            <person name="Haridas S."/>
            <person name="He G."/>
            <person name="LaButti K."/>
            <person name="Lipzen A."/>
            <person name="Mondo S."/>
            <person name="Pangilinan J."/>
            <person name="Riley R."/>
            <person name="Salamov A."/>
            <person name="Simmons B.A."/>
            <person name="Magnuson J.K."/>
            <person name="Henrissat B."/>
            <person name="Mortensen U.H."/>
            <person name="Larsen T.O."/>
            <person name="De vries R.P."/>
            <person name="Grigoriev I.V."/>
            <person name="Machida M."/>
            <person name="Baker S.E."/>
            <person name="Andersen M.R."/>
        </authorList>
    </citation>
    <scope>NUCLEOTIDE SEQUENCE [LARGE SCALE GENOMIC DNA]</scope>
    <source>
        <strain evidence="2 3">CBS 117635</strain>
    </source>
</reference>
<gene>
    <name evidence="2" type="ORF">BDV30DRAFT_212440</name>
</gene>